<name>E0TB14_PARBH</name>
<dbReference type="RefSeq" id="WP_013299197.1">
    <property type="nucleotide sequence ID" value="NC_014414.1"/>
</dbReference>
<reference evidence="4 5" key="2">
    <citation type="journal article" date="2011" name="J. Bacteriol.">
        <title>Complete genome sequence of strain HTCC2503T of Parvularcula bermudensis, the type species of the order "Parvularculales" in the class Alphaproteobacteria.</title>
        <authorList>
            <person name="Oh H.M."/>
            <person name="Kang I."/>
            <person name="Vergin K.L."/>
            <person name="Kang D."/>
            <person name="Rhee K.H."/>
            <person name="Giovannoni S.J."/>
            <person name="Cho J.C."/>
        </authorList>
    </citation>
    <scope>NUCLEOTIDE SEQUENCE [LARGE SCALE GENOMIC DNA]</scope>
    <source>
        <strain evidence="5">ATCC BAA-594 / HTCC2503 / KCTC 12087</strain>
    </source>
</reference>
<dbReference type="EMBL" id="CP002156">
    <property type="protein sequence ID" value="ADM08223.1"/>
    <property type="molecule type" value="Genomic_DNA"/>
</dbReference>
<dbReference type="OrthoDB" id="7497953at2"/>
<keyword evidence="5" id="KW-1185">Reference proteome</keyword>
<dbReference type="AlphaFoldDB" id="E0TB14"/>
<keyword evidence="1" id="KW-0732">Signal</keyword>
<dbReference type="HOGENOM" id="CLU_1041727_0_0_5"/>
<dbReference type="eggNOG" id="ENOG502Z8MA">
    <property type="taxonomic scope" value="Bacteria"/>
</dbReference>
<gene>
    <name evidence="4" type="ordered locus">PB2503_00712</name>
</gene>
<feature type="domain" description="TraK N-terminal" evidence="2">
    <location>
        <begin position="26"/>
        <end position="129"/>
    </location>
</feature>
<dbReference type="InterPro" id="IPR055397">
    <property type="entry name" value="TraK_C"/>
</dbReference>
<dbReference type="Pfam" id="PF23536">
    <property type="entry name" value="TraK_C"/>
    <property type="match status" value="1"/>
</dbReference>
<feature type="signal peptide" evidence="1">
    <location>
        <begin position="1"/>
        <end position="21"/>
    </location>
</feature>
<evidence type="ECO:0000313" key="4">
    <source>
        <dbReference type="EMBL" id="ADM08223.1"/>
    </source>
</evidence>
<protein>
    <recommendedName>
        <fullName evidence="6">Conjugal transfer protein TraK</fullName>
    </recommendedName>
</protein>
<feature type="domain" description="TraK C-terminal" evidence="3">
    <location>
        <begin position="134"/>
        <end position="238"/>
    </location>
</feature>
<evidence type="ECO:0000259" key="2">
    <source>
        <dbReference type="Pfam" id="PF06586"/>
    </source>
</evidence>
<proteinExistence type="predicted"/>
<accession>E0TB14</accession>
<evidence type="ECO:0000259" key="3">
    <source>
        <dbReference type="Pfam" id="PF23536"/>
    </source>
</evidence>
<dbReference type="Proteomes" id="UP000001302">
    <property type="component" value="Chromosome"/>
</dbReference>
<evidence type="ECO:0000313" key="5">
    <source>
        <dbReference type="Proteomes" id="UP000001302"/>
    </source>
</evidence>
<evidence type="ECO:0008006" key="6">
    <source>
        <dbReference type="Google" id="ProtNLM"/>
    </source>
</evidence>
<feature type="chain" id="PRO_5003140519" description="Conjugal transfer protein TraK" evidence="1">
    <location>
        <begin position="22"/>
        <end position="243"/>
    </location>
</feature>
<sequence length="243" mass="25431">MIRTLLISAASAACLSAAAHAQQIVEASDGGVVTGYVSASGITRLRFTSDAAASVQMAEGGEGAGFSIQHEPATGDLYLTLGRLPRQGEAVGAASFFVTTRAGYTYQVELAAKATPSTQIEVRNPDLARRQTERALAETSLDEEVVALTRAMWASALLDGYEIKRPVVRERAAGTLRLAVRATYESDALQGRVLIARNPSRGDVAIEESLFLAPGVAAVTIQGPRVLGPGASVPVLIVDRGQP</sequence>
<dbReference type="STRING" id="314260.PB2503_00712"/>
<dbReference type="KEGG" id="pbr:PB2503_00712"/>
<dbReference type="Pfam" id="PF06586">
    <property type="entry name" value="TraK_N"/>
    <property type="match status" value="1"/>
</dbReference>
<reference evidence="5" key="1">
    <citation type="submission" date="2010-08" db="EMBL/GenBank/DDBJ databases">
        <title>Genome sequence of Parvularcula bermudensis HTCC2503.</title>
        <authorList>
            <person name="Kang D.-M."/>
            <person name="Oh H.-M."/>
            <person name="Cho J.-C."/>
        </authorList>
    </citation>
    <scope>NUCLEOTIDE SEQUENCE [LARGE SCALE GENOMIC DNA]</scope>
    <source>
        <strain evidence="5">ATCC BAA-594 / HTCC2503 / KCTC 12087</strain>
    </source>
</reference>
<dbReference type="InterPro" id="IPR010563">
    <property type="entry name" value="TraK_N"/>
</dbReference>
<evidence type="ECO:0000256" key="1">
    <source>
        <dbReference type="SAM" id="SignalP"/>
    </source>
</evidence>
<organism evidence="4 5">
    <name type="scientific">Parvularcula bermudensis (strain ATCC BAA-594 / HTCC2503 / KCTC 12087)</name>
    <dbReference type="NCBI Taxonomy" id="314260"/>
    <lineage>
        <taxon>Bacteria</taxon>
        <taxon>Pseudomonadati</taxon>
        <taxon>Pseudomonadota</taxon>
        <taxon>Alphaproteobacteria</taxon>
        <taxon>Parvularculales</taxon>
        <taxon>Parvularculaceae</taxon>
        <taxon>Parvularcula</taxon>
    </lineage>
</organism>